<evidence type="ECO:0000256" key="1">
    <source>
        <dbReference type="ARBA" id="ARBA00004141"/>
    </source>
</evidence>
<sequence length="436" mass="49433">MSEYENVLQKIRPFGPYQIRTFILVSLFETPLAWAMLVPIFSAANPGYFCSSPVANKTSDSSLICNKNACQTIQFNQDFTSIVSEWHLICDSKYISELITSLQMVGVLIGALVTGQLADIFGRKKVLFIEYTLLIIFWFSTGFAPSWEIYAALRFVVGGLIGGCLVVNFVLPLEFVTPEWRTFCGCIGFWAVGLMTLAPWAYFLRNWRHLDIAMSATSITLLPLWWLIDESPRWLLSRGHLKEASDILIKAAKFNKSQVPDLSCLDQFVKRERIRKDEEKKYSYWHLCNSLTLTKGSLICMFGWFVSSSVYYGHNFNSKNLVGDRYINVFISGIVEIPALFFVLFSNNYFGRRKTVFCLMLSSGLACFSILIIALMGNLVTLSALTLTMAMIGKSCIAGAWAAVQIFSAETFPTVIRQVNISFFRNKRKIFPNIMF</sequence>
<dbReference type="PANTHER" id="PTHR24064">
    <property type="entry name" value="SOLUTE CARRIER FAMILY 22 MEMBER"/>
    <property type="match status" value="1"/>
</dbReference>
<comment type="subcellular location">
    <subcellularLocation>
        <location evidence="1">Membrane</location>
        <topology evidence="1">Multi-pass membrane protein</topology>
    </subcellularLocation>
</comment>
<dbReference type="SUPFAM" id="SSF103473">
    <property type="entry name" value="MFS general substrate transporter"/>
    <property type="match status" value="1"/>
</dbReference>
<dbReference type="EMBL" id="CAXITT010000001">
    <property type="protein sequence ID" value="CAL1525927.1"/>
    <property type="molecule type" value="Genomic_DNA"/>
</dbReference>
<keyword evidence="3 5" id="KW-1133">Transmembrane helix</keyword>
<dbReference type="Gene3D" id="1.20.1250.20">
    <property type="entry name" value="MFS general substrate transporter like domains"/>
    <property type="match status" value="1"/>
</dbReference>
<organism evidence="6 7">
    <name type="scientific">Lymnaea stagnalis</name>
    <name type="common">Great pond snail</name>
    <name type="synonym">Helix stagnalis</name>
    <dbReference type="NCBI Taxonomy" id="6523"/>
    <lineage>
        <taxon>Eukaryota</taxon>
        <taxon>Metazoa</taxon>
        <taxon>Spiralia</taxon>
        <taxon>Lophotrochozoa</taxon>
        <taxon>Mollusca</taxon>
        <taxon>Gastropoda</taxon>
        <taxon>Heterobranchia</taxon>
        <taxon>Euthyneura</taxon>
        <taxon>Panpulmonata</taxon>
        <taxon>Hygrophila</taxon>
        <taxon>Lymnaeoidea</taxon>
        <taxon>Lymnaeidae</taxon>
        <taxon>Lymnaea</taxon>
    </lineage>
</organism>
<name>A0AAV2GWT8_LYMST</name>
<keyword evidence="2 5" id="KW-0812">Transmembrane</keyword>
<evidence type="ECO:0000313" key="6">
    <source>
        <dbReference type="EMBL" id="CAL1525927.1"/>
    </source>
</evidence>
<comment type="caution">
    <text evidence="6">The sequence shown here is derived from an EMBL/GenBank/DDBJ whole genome shotgun (WGS) entry which is preliminary data.</text>
</comment>
<feature type="transmembrane region" description="Helical" evidence="5">
    <location>
        <begin position="149"/>
        <end position="171"/>
    </location>
</feature>
<accession>A0AAV2GWT8</accession>
<gene>
    <name evidence="6" type="ORF">GSLYS_00000104001</name>
</gene>
<dbReference type="GO" id="GO:0016020">
    <property type="term" value="C:membrane"/>
    <property type="evidence" value="ECO:0007669"/>
    <property type="project" value="UniProtKB-SubCell"/>
</dbReference>
<proteinExistence type="predicted"/>
<reference evidence="6 7" key="1">
    <citation type="submission" date="2024-04" db="EMBL/GenBank/DDBJ databases">
        <authorList>
            <consortium name="Genoscope - CEA"/>
            <person name="William W."/>
        </authorList>
    </citation>
    <scope>NUCLEOTIDE SEQUENCE [LARGE SCALE GENOMIC DNA]</scope>
</reference>
<evidence type="ECO:0000256" key="2">
    <source>
        <dbReference type="ARBA" id="ARBA00022692"/>
    </source>
</evidence>
<dbReference type="GO" id="GO:0022857">
    <property type="term" value="F:transmembrane transporter activity"/>
    <property type="evidence" value="ECO:0007669"/>
    <property type="project" value="InterPro"/>
</dbReference>
<feature type="transmembrane region" description="Helical" evidence="5">
    <location>
        <begin position="126"/>
        <end position="143"/>
    </location>
</feature>
<dbReference type="InterPro" id="IPR005828">
    <property type="entry name" value="MFS_sugar_transport-like"/>
</dbReference>
<dbReference type="AlphaFoldDB" id="A0AAV2GWT8"/>
<evidence type="ECO:0000256" key="4">
    <source>
        <dbReference type="ARBA" id="ARBA00023136"/>
    </source>
</evidence>
<feature type="transmembrane region" description="Helical" evidence="5">
    <location>
        <begin position="357"/>
        <end position="376"/>
    </location>
</feature>
<dbReference type="Pfam" id="PF00083">
    <property type="entry name" value="Sugar_tr"/>
    <property type="match status" value="1"/>
</dbReference>
<evidence type="ECO:0008006" key="8">
    <source>
        <dbReference type="Google" id="ProtNLM"/>
    </source>
</evidence>
<evidence type="ECO:0000256" key="3">
    <source>
        <dbReference type="ARBA" id="ARBA00022989"/>
    </source>
</evidence>
<keyword evidence="4 5" id="KW-0472">Membrane</keyword>
<feature type="transmembrane region" description="Helical" evidence="5">
    <location>
        <begin position="209"/>
        <end position="228"/>
    </location>
</feature>
<feature type="transmembrane region" description="Helical" evidence="5">
    <location>
        <begin position="21"/>
        <end position="44"/>
    </location>
</feature>
<protein>
    <recommendedName>
        <fullName evidence="8">Organic cation transporter protein</fullName>
    </recommendedName>
</protein>
<feature type="transmembrane region" description="Helical" evidence="5">
    <location>
        <begin position="326"/>
        <end position="345"/>
    </location>
</feature>
<dbReference type="Proteomes" id="UP001497497">
    <property type="component" value="Unassembled WGS sequence"/>
</dbReference>
<keyword evidence="7" id="KW-1185">Reference proteome</keyword>
<feature type="transmembrane region" description="Helical" evidence="5">
    <location>
        <begin position="284"/>
        <end position="306"/>
    </location>
</feature>
<evidence type="ECO:0000256" key="5">
    <source>
        <dbReference type="SAM" id="Phobius"/>
    </source>
</evidence>
<dbReference type="InterPro" id="IPR036259">
    <property type="entry name" value="MFS_trans_sf"/>
</dbReference>
<feature type="transmembrane region" description="Helical" evidence="5">
    <location>
        <begin position="183"/>
        <end position="203"/>
    </location>
</feature>
<feature type="transmembrane region" description="Helical" evidence="5">
    <location>
        <begin position="94"/>
        <end position="114"/>
    </location>
</feature>
<evidence type="ECO:0000313" key="7">
    <source>
        <dbReference type="Proteomes" id="UP001497497"/>
    </source>
</evidence>